<dbReference type="RefSeq" id="WP_011586963.1">
    <property type="nucleotide sequence ID" value="NC_008255.1"/>
</dbReference>
<evidence type="ECO:0000256" key="2">
    <source>
        <dbReference type="ARBA" id="ARBA00022692"/>
    </source>
</evidence>
<evidence type="ECO:0000313" key="7">
    <source>
        <dbReference type="Proteomes" id="UP000001822"/>
    </source>
</evidence>
<evidence type="ECO:0000256" key="3">
    <source>
        <dbReference type="ARBA" id="ARBA00022989"/>
    </source>
</evidence>
<evidence type="ECO:0000256" key="4">
    <source>
        <dbReference type="ARBA" id="ARBA00023136"/>
    </source>
</evidence>
<dbReference type="Pfam" id="PF13564">
    <property type="entry name" value="DoxX_2"/>
    <property type="match status" value="1"/>
</dbReference>
<keyword evidence="3 5" id="KW-1133">Transmembrane helix</keyword>
<protein>
    <submittedName>
        <fullName evidence="6">Uncharacterized protein</fullName>
    </submittedName>
</protein>
<dbReference type="OrthoDB" id="7960583at2"/>
<evidence type="ECO:0000256" key="1">
    <source>
        <dbReference type="ARBA" id="ARBA00004141"/>
    </source>
</evidence>
<evidence type="ECO:0000256" key="5">
    <source>
        <dbReference type="SAM" id="Phobius"/>
    </source>
</evidence>
<accession>A0A6N4SWP7</accession>
<dbReference type="KEGG" id="chu:CHU_3625"/>
<evidence type="ECO:0000313" key="6">
    <source>
        <dbReference type="EMBL" id="ABG60858.1"/>
    </source>
</evidence>
<feature type="transmembrane region" description="Helical" evidence="5">
    <location>
        <begin position="7"/>
        <end position="27"/>
    </location>
</feature>
<feature type="transmembrane region" description="Helical" evidence="5">
    <location>
        <begin position="47"/>
        <end position="65"/>
    </location>
</feature>
<dbReference type="InterPro" id="IPR032808">
    <property type="entry name" value="DoxX"/>
</dbReference>
<feature type="transmembrane region" description="Helical" evidence="5">
    <location>
        <begin position="72"/>
        <end position="91"/>
    </location>
</feature>
<gene>
    <name evidence="6" type="ordered locus">CHU_3625</name>
</gene>
<keyword evidence="2 5" id="KW-0812">Transmembrane</keyword>
<dbReference type="GO" id="GO:0016020">
    <property type="term" value="C:membrane"/>
    <property type="evidence" value="ECO:0007669"/>
    <property type="project" value="UniProtKB-SubCell"/>
</dbReference>
<dbReference type="AlphaFoldDB" id="A0A6N4SWP7"/>
<keyword evidence="4 5" id="KW-0472">Membrane</keyword>
<feature type="transmembrane region" description="Helical" evidence="5">
    <location>
        <begin position="97"/>
        <end position="114"/>
    </location>
</feature>
<name>A0A6N4SWP7_CYTH3</name>
<organism evidence="6 7">
    <name type="scientific">Cytophaga hutchinsonii (strain ATCC 33406 / DSM 1761 / CIP 103989 / NBRC 15051 / NCIMB 9469 / D465)</name>
    <dbReference type="NCBI Taxonomy" id="269798"/>
    <lineage>
        <taxon>Bacteria</taxon>
        <taxon>Pseudomonadati</taxon>
        <taxon>Bacteroidota</taxon>
        <taxon>Cytophagia</taxon>
        <taxon>Cytophagales</taxon>
        <taxon>Cytophagaceae</taxon>
        <taxon>Cytophaga</taxon>
    </lineage>
</organism>
<comment type="subcellular location">
    <subcellularLocation>
        <location evidence="1">Membrane</location>
        <topology evidence="1">Multi-pass membrane protein</topology>
    </subcellularLocation>
</comment>
<keyword evidence="7" id="KW-1185">Reference proteome</keyword>
<dbReference type="PIRSF" id="PIRSF030066">
    <property type="entry name" value="UCP030066"/>
    <property type="match status" value="1"/>
</dbReference>
<dbReference type="Proteomes" id="UP000001822">
    <property type="component" value="Chromosome"/>
</dbReference>
<reference evidence="6 7" key="1">
    <citation type="journal article" date="2007" name="Appl. Environ. Microbiol.">
        <title>Genome sequence of the cellulolytic gliding bacterium Cytophaga hutchinsonii.</title>
        <authorList>
            <person name="Xie G."/>
            <person name="Bruce D.C."/>
            <person name="Challacombe J.F."/>
            <person name="Chertkov O."/>
            <person name="Detter J.C."/>
            <person name="Gilna P."/>
            <person name="Han C.S."/>
            <person name="Lucas S."/>
            <person name="Misra M."/>
            <person name="Myers G.L."/>
            <person name="Richardson P."/>
            <person name="Tapia R."/>
            <person name="Thayer N."/>
            <person name="Thompson L.S."/>
            <person name="Brettin T.S."/>
            <person name="Henrissat B."/>
            <person name="Wilson D.B."/>
            <person name="McBride M.J."/>
        </authorList>
    </citation>
    <scope>NUCLEOTIDE SEQUENCE [LARGE SCALE GENOMIC DNA]</scope>
    <source>
        <strain evidence="7">ATCC 33406 / DSM 1761 / CIP 103989 / NBRC 15051 / NCIMB 9469 / D465</strain>
    </source>
</reference>
<dbReference type="EMBL" id="CP000383">
    <property type="protein sequence ID" value="ABG60858.1"/>
    <property type="molecule type" value="Genomic_DNA"/>
</dbReference>
<proteinExistence type="predicted"/>
<dbReference type="InterPro" id="IPR016944">
    <property type="entry name" value="UCP030066"/>
</dbReference>
<sequence>MKKDKIIYWVATGIFGAMMLMSGFMYFTDPKIVEGFKFMGFPDYFRVELGTAKLLGALVLLIPQIPTRVKEWAYAGFGINLIAAAITHVAIDDTKGITMPIILLAILVVSNIYLHKIKHSAV</sequence>